<keyword evidence="3" id="KW-0201">Cytochrome c-type biogenesis</keyword>
<dbReference type="PANTHER" id="PTHR42852:SF6">
    <property type="entry name" value="THIOL:DISULFIDE INTERCHANGE PROTEIN DSBE"/>
    <property type="match status" value="1"/>
</dbReference>
<feature type="domain" description="Thioredoxin" evidence="6">
    <location>
        <begin position="32"/>
        <end position="173"/>
    </location>
</feature>
<dbReference type="Proteomes" id="UP000028006">
    <property type="component" value="Unassembled WGS sequence"/>
</dbReference>
<protein>
    <recommendedName>
        <fullName evidence="6">Thioredoxin domain-containing protein</fullName>
    </recommendedName>
</protein>
<comment type="subcellular location">
    <subcellularLocation>
        <location evidence="1">Cell inner membrane</location>
        <topology evidence="1">Single-pass membrane protein</topology>
        <orientation evidence="1">Periplasmic side</orientation>
    </subcellularLocation>
</comment>
<dbReference type="NCBIfam" id="TIGR00385">
    <property type="entry name" value="dsbE"/>
    <property type="match status" value="1"/>
</dbReference>
<dbReference type="GO" id="GO:0030288">
    <property type="term" value="C:outer membrane-bounded periplasmic space"/>
    <property type="evidence" value="ECO:0007669"/>
    <property type="project" value="InterPro"/>
</dbReference>
<dbReference type="PANTHER" id="PTHR42852">
    <property type="entry name" value="THIOL:DISULFIDE INTERCHANGE PROTEIN DSBE"/>
    <property type="match status" value="1"/>
</dbReference>
<dbReference type="eggNOG" id="COG0526">
    <property type="taxonomic scope" value="Bacteria"/>
</dbReference>
<evidence type="ECO:0000256" key="4">
    <source>
        <dbReference type="ARBA" id="ARBA00023157"/>
    </source>
</evidence>
<dbReference type="InterPro" id="IPR017937">
    <property type="entry name" value="Thioredoxin_CS"/>
</dbReference>
<keyword evidence="5" id="KW-0676">Redox-active center</keyword>
<comment type="caution">
    <text evidence="7">The sequence shown here is derived from an EMBL/GenBank/DDBJ whole genome shotgun (WGS) entry which is preliminary data.</text>
</comment>
<comment type="similarity">
    <text evidence="2">Belongs to the thioredoxin family. DsbE subfamily.</text>
</comment>
<sequence length="177" mass="20224">MKRFIPLLVFAALAVLLYVGLQQDNKSVLPTALLNRPMPEFSLPSLLEPEQTLSLADMPDESFLLNVWGSWCPACKVEHPYLVELAGQGVPIVGVNYKDDRQDALQWLERLHDPYRFSLVDADGRFGIELGVYGAPETFLVDRKGIIRYRHVGVVNRQVWEQDLLPRIKTLEKEHDQ</sequence>
<dbReference type="GO" id="GO:0015036">
    <property type="term" value="F:disulfide oxidoreductase activity"/>
    <property type="evidence" value="ECO:0007669"/>
    <property type="project" value="InterPro"/>
</dbReference>
<evidence type="ECO:0000259" key="6">
    <source>
        <dbReference type="PROSITE" id="PS51352"/>
    </source>
</evidence>
<keyword evidence="4" id="KW-1015">Disulfide bond</keyword>
<dbReference type="InterPro" id="IPR013766">
    <property type="entry name" value="Thioredoxin_domain"/>
</dbReference>
<dbReference type="Gene3D" id="3.40.30.10">
    <property type="entry name" value="Glutaredoxin"/>
    <property type="match status" value="1"/>
</dbReference>
<gene>
    <name evidence="7" type="ORF">GZ77_05820</name>
</gene>
<dbReference type="AlphaFoldDB" id="A0A081NC20"/>
<dbReference type="EMBL" id="JOKG01000001">
    <property type="protein sequence ID" value="KEQ15993.1"/>
    <property type="molecule type" value="Genomic_DNA"/>
</dbReference>
<dbReference type="InterPro" id="IPR013740">
    <property type="entry name" value="Redoxin"/>
</dbReference>
<dbReference type="RefSeq" id="WP_034873256.1">
    <property type="nucleotide sequence ID" value="NZ_JOKG01000001.1"/>
</dbReference>
<evidence type="ECO:0000313" key="7">
    <source>
        <dbReference type="EMBL" id="KEQ15993.1"/>
    </source>
</evidence>
<dbReference type="InterPro" id="IPR036249">
    <property type="entry name" value="Thioredoxin-like_sf"/>
</dbReference>
<evidence type="ECO:0000256" key="2">
    <source>
        <dbReference type="ARBA" id="ARBA00007758"/>
    </source>
</evidence>
<evidence type="ECO:0000256" key="3">
    <source>
        <dbReference type="ARBA" id="ARBA00022748"/>
    </source>
</evidence>
<keyword evidence="8" id="KW-1185">Reference proteome</keyword>
<dbReference type="CDD" id="cd03010">
    <property type="entry name" value="TlpA_like_DsbE"/>
    <property type="match status" value="1"/>
</dbReference>
<dbReference type="GO" id="GO:0017004">
    <property type="term" value="P:cytochrome complex assembly"/>
    <property type="evidence" value="ECO:0007669"/>
    <property type="project" value="UniProtKB-KW"/>
</dbReference>
<proteinExistence type="inferred from homology"/>
<name>A0A081NC20_9GAMM</name>
<organism evidence="7 8">
    <name type="scientific">Endozoicomonas montiporae</name>
    <dbReference type="NCBI Taxonomy" id="1027273"/>
    <lineage>
        <taxon>Bacteria</taxon>
        <taxon>Pseudomonadati</taxon>
        <taxon>Pseudomonadota</taxon>
        <taxon>Gammaproteobacteria</taxon>
        <taxon>Oceanospirillales</taxon>
        <taxon>Endozoicomonadaceae</taxon>
        <taxon>Endozoicomonas</taxon>
    </lineage>
</organism>
<evidence type="ECO:0000256" key="1">
    <source>
        <dbReference type="ARBA" id="ARBA00004383"/>
    </source>
</evidence>
<dbReference type="GO" id="GO:0005886">
    <property type="term" value="C:plasma membrane"/>
    <property type="evidence" value="ECO:0007669"/>
    <property type="project" value="UniProtKB-SubCell"/>
</dbReference>
<dbReference type="InterPro" id="IPR004799">
    <property type="entry name" value="Periplasmic_diS_OxRdtase_DsbE"/>
</dbReference>
<evidence type="ECO:0000256" key="5">
    <source>
        <dbReference type="ARBA" id="ARBA00023284"/>
    </source>
</evidence>
<dbReference type="PROSITE" id="PS00194">
    <property type="entry name" value="THIOREDOXIN_1"/>
    <property type="match status" value="1"/>
</dbReference>
<dbReference type="Pfam" id="PF08534">
    <property type="entry name" value="Redoxin"/>
    <property type="match status" value="1"/>
</dbReference>
<evidence type="ECO:0000313" key="8">
    <source>
        <dbReference type="Proteomes" id="UP000028006"/>
    </source>
</evidence>
<accession>A0A081NC20</accession>
<dbReference type="SUPFAM" id="SSF52833">
    <property type="entry name" value="Thioredoxin-like"/>
    <property type="match status" value="1"/>
</dbReference>
<dbReference type="PROSITE" id="PS51352">
    <property type="entry name" value="THIOREDOXIN_2"/>
    <property type="match status" value="1"/>
</dbReference>
<reference evidence="7 8" key="1">
    <citation type="submission" date="2014-06" db="EMBL/GenBank/DDBJ databases">
        <title>Whole Genome Sequences of Three Symbiotic Endozoicomonas Bacteria.</title>
        <authorList>
            <person name="Neave M.J."/>
            <person name="Apprill A."/>
            <person name="Voolstra C.R."/>
        </authorList>
    </citation>
    <scope>NUCLEOTIDE SEQUENCE [LARGE SCALE GENOMIC DNA]</scope>
    <source>
        <strain evidence="7 8">LMG 24815</strain>
    </source>
</reference>
<dbReference type="InterPro" id="IPR050553">
    <property type="entry name" value="Thioredoxin_ResA/DsbE_sf"/>
</dbReference>